<dbReference type="AlphaFoldDB" id="A0A246GBL5"/>
<dbReference type="GO" id="GO:0009097">
    <property type="term" value="P:isoleucine biosynthetic process"/>
    <property type="evidence" value="ECO:0007669"/>
    <property type="project" value="UniProtKB-UniPathway"/>
</dbReference>
<keyword evidence="12" id="KW-0028">Amino-acid biosynthesis</keyword>
<dbReference type="SUPFAM" id="SSF56752">
    <property type="entry name" value="D-aminoacid aminotransferase-like PLP-dependent enzymes"/>
    <property type="match status" value="1"/>
</dbReference>
<dbReference type="Gene3D" id="3.20.10.10">
    <property type="entry name" value="D-amino Acid Aminotransferase, subunit A, domain 2"/>
    <property type="match status" value="1"/>
</dbReference>
<sequence length="309" mass="34931">MTTASETFAPTNNLYYNENHILYLNGEFLKSEKTFSDLYGQTLHYGYGVFEGIRAYNTPNGTKIFKSDEHYERLKKSSELINIPFEFDSKELTQKTYELLERNNFTDAYIRPLVFCSPNMGLSTPNQVSLMICAWEWGAYLGEKRLNLGVSSFCRPHPRSTKIEAKVCGHYVNSILASSEAKAKGFDEALLLDSDGFLAEGPGANLFFEKDRKLFTPQLGNILPGITRATVMQLCKELKIEVIEGLYLPEELEKADSAFLCGTAAEIIGVDSLNHQKFPLQWENSLGRKLQQAYKNLVTEKAHSLEAKF</sequence>
<comment type="pathway">
    <text evidence="3 12">Amino-acid biosynthesis; L-valine biosynthesis; L-valine from pyruvate: step 4/4.</text>
</comment>
<dbReference type="Pfam" id="PF01063">
    <property type="entry name" value="Aminotran_4"/>
    <property type="match status" value="1"/>
</dbReference>
<evidence type="ECO:0000256" key="4">
    <source>
        <dbReference type="ARBA" id="ARBA00005072"/>
    </source>
</evidence>
<keyword evidence="8 12" id="KW-0663">Pyridoxal phosphate</keyword>
<organism evidence="13 14">
    <name type="scientific">Flavobacterium columnare</name>
    <dbReference type="NCBI Taxonomy" id="996"/>
    <lineage>
        <taxon>Bacteria</taxon>
        <taxon>Pseudomonadati</taxon>
        <taxon>Bacteroidota</taxon>
        <taxon>Flavobacteriia</taxon>
        <taxon>Flavobacteriales</taxon>
        <taxon>Flavobacteriaceae</taxon>
        <taxon>Flavobacterium</taxon>
    </lineage>
</organism>
<dbReference type="PANTHER" id="PTHR42743:SF11">
    <property type="entry name" value="AMINODEOXYCHORISMATE LYASE"/>
    <property type="match status" value="1"/>
</dbReference>
<dbReference type="GO" id="GO:0009098">
    <property type="term" value="P:L-leucine biosynthetic process"/>
    <property type="evidence" value="ECO:0007669"/>
    <property type="project" value="UniProtKB-UniPathway"/>
</dbReference>
<dbReference type="Gene3D" id="3.30.470.10">
    <property type="match status" value="1"/>
</dbReference>
<evidence type="ECO:0000256" key="9">
    <source>
        <dbReference type="ARBA" id="ARBA00048212"/>
    </source>
</evidence>
<dbReference type="EMBL" id="MTCY01000027">
    <property type="protein sequence ID" value="OWP76370.1"/>
    <property type="molecule type" value="Genomic_DNA"/>
</dbReference>
<dbReference type="InterPro" id="IPR005785">
    <property type="entry name" value="B_amino_transI"/>
</dbReference>
<keyword evidence="7 12" id="KW-0808">Transferase</keyword>
<dbReference type="Proteomes" id="UP000198034">
    <property type="component" value="Unassembled WGS sequence"/>
</dbReference>
<keyword evidence="12" id="KW-0100">Branched-chain amino acid biosynthesis</keyword>
<dbReference type="GO" id="GO:0052655">
    <property type="term" value="F:L-valine-2-oxoglutarate transaminase activity"/>
    <property type="evidence" value="ECO:0007669"/>
    <property type="project" value="RHEA"/>
</dbReference>
<accession>A0A246GBL5</accession>
<dbReference type="InterPro" id="IPR043132">
    <property type="entry name" value="BCAT-like_C"/>
</dbReference>
<dbReference type="FunFam" id="3.20.10.10:FF:000002">
    <property type="entry name" value="D-alanine aminotransferase"/>
    <property type="match status" value="1"/>
</dbReference>
<comment type="cofactor">
    <cofactor evidence="1 12">
        <name>pyridoxal 5'-phosphate</name>
        <dbReference type="ChEBI" id="CHEBI:597326"/>
    </cofactor>
</comment>
<reference evidence="13 14" key="1">
    <citation type="journal article" date="2017" name="Infect. Genet. Evol.">
        <title>Comparative genome analysis of fish pathogen Flavobacterium columnare reveals extensive sequence diversity within the species.</title>
        <authorList>
            <person name="Kayansamruaj P."/>
            <person name="Dong H.T."/>
            <person name="Hirono I."/>
            <person name="Kondo H."/>
            <person name="Senapin S."/>
            <person name="Rodkhum C."/>
        </authorList>
    </citation>
    <scope>NUCLEOTIDE SEQUENCE [LARGE SCALE GENOMIC DNA]</scope>
    <source>
        <strain evidence="13 14">1214</strain>
    </source>
</reference>
<dbReference type="NCBIfam" id="TIGR01122">
    <property type="entry name" value="ilvE_I"/>
    <property type="match status" value="1"/>
</dbReference>
<comment type="catalytic activity">
    <reaction evidence="9 12">
        <text>L-valine + 2-oxoglutarate = 3-methyl-2-oxobutanoate + L-glutamate</text>
        <dbReference type="Rhea" id="RHEA:24813"/>
        <dbReference type="ChEBI" id="CHEBI:11851"/>
        <dbReference type="ChEBI" id="CHEBI:16810"/>
        <dbReference type="ChEBI" id="CHEBI:29985"/>
        <dbReference type="ChEBI" id="CHEBI:57762"/>
        <dbReference type="EC" id="2.6.1.42"/>
    </reaction>
</comment>
<evidence type="ECO:0000256" key="7">
    <source>
        <dbReference type="ARBA" id="ARBA00022679"/>
    </source>
</evidence>
<evidence type="ECO:0000256" key="3">
    <source>
        <dbReference type="ARBA" id="ARBA00004931"/>
    </source>
</evidence>
<dbReference type="UniPathway" id="UPA00049">
    <property type="reaction ID" value="UER00062"/>
</dbReference>
<comment type="caution">
    <text evidence="13">The sequence shown here is derived from an EMBL/GenBank/DDBJ whole genome shotgun (WGS) entry which is preliminary data.</text>
</comment>
<gene>
    <name evidence="12" type="primary">ilvE</name>
    <name evidence="13" type="ORF">BWK62_09780</name>
</gene>
<keyword evidence="6 12" id="KW-0032">Aminotransferase</keyword>
<name>A0A246GBL5_9FLAO</name>
<dbReference type="UniPathway" id="UPA00048">
    <property type="reaction ID" value="UER00073"/>
</dbReference>
<evidence type="ECO:0000256" key="11">
    <source>
        <dbReference type="ARBA" id="ARBA00049229"/>
    </source>
</evidence>
<evidence type="ECO:0000256" key="10">
    <source>
        <dbReference type="ARBA" id="ARBA00048798"/>
    </source>
</evidence>
<comment type="catalytic activity">
    <reaction evidence="10 12">
        <text>L-isoleucine + 2-oxoglutarate = (S)-3-methyl-2-oxopentanoate + L-glutamate</text>
        <dbReference type="Rhea" id="RHEA:24801"/>
        <dbReference type="ChEBI" id="CHEBI:16810"/>
        <dbReference type="ChEBI" id="CHEBI:29985"/>
        <dbReference type="ChEBI" id="CHEBI:35146"/>
        <dbReference type="ChEBI" id="CHEBI:58045"/>
        <dbReference type="EC" id="2.6.1.42"/>
    </reaction>
</comment>
<comment type="pathway">
    <text evidence="4 12">Amino-acid biosynthesis; L-leucine biosynthesis; L-leucine from 3-methyl-2-oxobutanoate: step 4/4.</text>
</comment>
<comment type="catalytic activity">
    <reaction evidence="11 12">
        <text>L-leucine + 2-oxoglutarate = 4-methyl-2-oxopentanoate + L-glutamate</text>
        <dbReference type="Rhea" id="RHEA:18321"/>
        <dbReference type="ChEBI" id="CHEBI:16810"/>
        <dbReference type="ChEBI" id="CHEBI:17865"/>
        <dbReference type="ChEBI" id="CHEBI:29985"/>
        <dbReference type="ChEBI" id="CHEBI:57427"/>
        <dbReference type="EC" id="2.6.1.42"/>
    </reaction>
</comment>
<dbReference type="NCBIfam" id="NF005146">
    <property type="entry name" value="PRK06606.1"/>
    <property type="match status" value="1"/>
</dbReference>
<evidence type="ECO:0000256" key="6">
    <source>
        <dbReference type="ARBA" id="ARBA00022576"/>
    </source>
</evidence>
<comment type="function">
    <text evidence="12">Acts on leucine, isoleucine and valine.</text>
</comment>
<dbReference type="InterPro" id="IPR036038">
    <property type="entry name" value="Aminotransferase-like"/>
</dbReference>
<evidence type="ECO:0000256" key="1">
    <source>
        <dbReference type="ARBA" id="ARBA00001933"/>
    </source>
</evidence>
<dbReference type="EC" id="2.6.1.42" evidence="12"/>
<dbReference type="GO" id="GO:0052656">
    <property type="term" value="F:L-isoleucine-2-oxoglutarate transaminase activity"/>
    <property type="evidence" value="ECO:0007669"/>
    <property type="project" value="RHEA"/>
</dbReference>
<dbReference type="InterPro" id="IPR043131">
    <property type="entry name" value="BCAT-like_N"/>
</dbReference>
<evidence type="ECO:0000313" key="14">
    <source>
        <dbReference type="Proteomes" id="UP000198034"/>
    </source>
</evidence>
<protein>
    <recommendedName>
        <fullName evidence="12">Branched-chain-amino-acid aminotransferase</fullName>
        <shortName evidence="12">BCAT</shortName>
        <ecNumber evidence="12">2.6.1.42</ecNumber>
    </recommendedName>
</protein>
<evidence type="ECO:0000313" key="13">
    <source>
        <dbReference type="EMBL" id="OWP76370.1"/>
    </source>
</evidence>
<dbReference type="InterPro" id="IPR050571">
    <property type="entry name" value="Class-IV_PLP-Dep_Aminotrnsfr"/>
</dbReference>
<comment type="similarity">
    <text evidence="5 12">Belongs to the class-IV pyridoxal-phosphate-dependent aminotransferase family.</text>
</comment>
<dbReference type="GO" id="GO:0052654">
    <property type="term" value="F:L-leucine-2-oxoglutarate transaminase activity"/>
    <property type="evidence" value="ECO:0007669"/>
    <property type="project" value="RHEA"/>
</dbReference>
<dbReference type="GO" id="GO:0009099">
    <property type="term" value="P:L-valine biosynthetic process"/>
    <property type="evidence" value="ECO:0007669"/>
    <property type="project" value="UniProtKB-UniPathway"/>
</dbReference>
<evidence type="ECO:0000256" key="12">
    <source>
        <dbReference type="RuleBase" id="RU364094"/>
    </source>
</evidence>
<comment type="pathway">
    <text evidence="2 12">Amino-acid biosynthesis; L-isoleucine biosynthesis; L-isoleucine from 2-oxobutanoate: step 4/4.</text>
</comment>
<evidence type="ECO:0000256" key="5">
    <source>
        <dbReference type="ARBA" id="ARBA00009320"/>
    </source>
</evidence>
<evidence type="ECO:0000256" key="2">
    <source>
        <dbReference type="ARBA" id="ARBA00004824"/>
    </source>
</evidence>
<dbReference type="PANTHER" id="PTHR42743">
    <property type="entry name" value="AMINO-ACID AMINOTRANSFERASE"/>
    <property type="match status" value="1"/>
</dbReference>
<dbReference type="UniPathway" id="UPA00047">
    <property type="reaction ID" value="UER00058"/>
</dbReference>
<dbReference type="InterPro" id="IPR001544">
    <property type="entry name" value="Aminotrans_IV"/>
</dbReference>
<proteinExistence type="inferred from homology"/>
<evidence type="ECO:0000256" key="8">
    <source>
        <dbReference type="ARBA" id="ARBA00022898"/>
    </source>
</evidence>